<feature type="signal peptide" evidence="7">
    <location>
        <begin position="1"/>
        <end position="18"/>
    </location>
</feature>
<evidence type="ECO:0000313" key="8">
    <source>
        <dbReference type="EMBL" id="VIO63508.1"/>
    </source>
</evidence>
<evidence type="ECO:0000256" key="3">
    <source>
        <dbReference type="ARBA" id="ARBA00022729"/>
    </source>
</evidence>
<reference evidence="8" key="1">
    <citation type="submission" date="2019-04" db="EMBL/GenBank/DDBJ databases">
        <authorList>
            <person name="Melise S."/>
            <person name="Noan J."/>
            <person name="Okalmin O."/>
        </authorList>
    </citation>
    <scope>NUCLEOTIDE SEQUENCE</scope>
    <source>
        <strain evidence="8">FN9</strain>
    </source>
</reference>
<comment type="catalytic activity">
    <reaction evidence="6">
        <text>feruloyl-polysaccharide + H2O = ferulate + polysaccharide.</text>
        <dbReference type="EC" id="3.1.1.73"/>
    </reaction>
</comment>
<dbReference type="GO" id="GO:0030600">
    <property type="term" value="F:feruloyl esterase activity"/>
    <property type="evidence" value="ECO:0007669"/>
    <property type="project" value="UniProtKB-EC"/>
</dbReference>
<keyword evidence="2" id="KW-0624">Polysaccharide degradation</keyword>
<proteinExistence type="inferred from homology"/>
<sequence>MYLYAAIWFSSVAVSARASAPIEAPFLPDAEILSLSASPVLDYTQIATFAFNYNHSTVQATGLNFCNVTITLNHPGQGDENFHGREHDYPYCSDCSTGGRQGLPLAQDYLDDYDGVAASAPAIYLPQSFGSTLWSHMLMQQHGKFPRSSAFERIHEAVIAECDPLSLVGQSFN</sequence>
<dbReference type="EMBL" id="CAAKMV010000175">
    <property type="protein sequence ID" value="VIO63508.1"/>
    <property type="molecule type" value="Genomic_DNA"/>
</dbReference>
<dbReference type="AlphaFoldDB" id="A0A4E9EKN1"/>
<accession>A0A4E9EKN1</accession>
<evidence type="ECO:0000256" key="5">
    <source>
        <dbReference type="ARBA" id="ARBA00023157"/>
    </source>
</evidence>
<feature type="chain" id="PRO_5026375586" description="Carboxylic ester hydrolase" evidence="7">
    <location>
        <begin position="19"/>
        <end position="173"/>
    </location>
</feature>
<keyword evidence="4 7" id="KW-0378">Hydrolase</keyword>
<dbReference type="PANTHER" id="PTHR33938">
    <property type="entry name" value="FERULOYL ESTERASE B-RELATED"/>
    <property type="match status" value="1"/>
</dbReference>
<organism evidence="8">
    <name type="scientific">Gibberella zeae</name>
    <name type="common">Wheat head blight fungus</name>
    <name type="synonym">Fusarium graminearum</name>
    <dbReference type="NCBI Taxonomy" id="5518"/>
    <lineage>
        <taxon>Eukaryota</taxon>
        <taxon>Fungi</taxon>
        <taxon>Dikarya</taxon>
        <taxon>Ascomycota</taxon>
        <taxon>Pezizomycotina</taxon>
        <taxon>Sordariomycetes</taxon>
        <taxon>Hypocreomycetidae</taxon>
        <taxon>Hypocreales</taxon>
        <taxon>Nectriaceae</taxon>
        <taxon>Fusarium</taxon>
    </lineage>
</organism>
<keyword evidence="2" id="KW-0119">Carbohydrate metabolism</keyword>
<dbReference type="Pfam" id="PF07519">
    <property type="entry name" value="Tannase"/>
    <property type="match status" value="1"/>
</dbReference>
<dbReference type="EC" id="3.1.1.-" evidence="7"/>
<evidence type="ECO:0000256" key="1">
    <source>
        <dbReference type="ARBA" id="ARBA00022487"/>
    </source>
</evidence>
<gene>
    <name evidence="8" type="ORF">FUG_LOCUS534747</name>
</gene>
<dbReference type="InterPro" id="IPR011118">
    <property type="entry name" value="Tannase/feruloyl_esterase"/>
</dbReference>
<evidence type="ECO:0000256" key="7">
    <source>
        <dbReference type="RuleBase" id="RU361238"/>
    </source>
</evidence>
<keyword evidence="5" id="KW-1015">Disulfide bond</keyword>
<keyword evidence="1" id="KW-0719">Serine esterase</keyword>
<protein>
    <recommendedName>
        <fullName evidence="7">Carboxylic ester hydrolase</fullName>
        <ecNumber evidence="7">3.1.1.-</ecNumber>
    </recommendedName>
</protein>
<keyword evidence="2" id="KW-0858">Xylan degradation</keyword>
<evidence type="ECO:0000256" key="2">
    <source>
        <dbReference type="ARBA" id="ARBA00022651"/>
    </source>
</evidence>
<dbReference type="GO" id="GO:0045493">
    <property type="term" value="P:xylan catabolic process"/>
    <property type="evidence" value="ECO:0007669"/>
    <property type="project" value="UniProtKB-KW"/>
</dbReference>
<evidence type="ECO:0000256" key="4">
    <source>
        <dbReference type="ARBA" id="ARBA00022801"/>
    </source>
</evidence>
<name>A0A4E9EKN1_GIBZA</name>
<keyword evidence="3 7" id="KW-0732">Signal</keyword>
<dbReference type="PANTHER" id="PTHR33938:SF15">
    <property type="entry name" value="FERULOYL ESTERASE B-RELATED"/>
    <property type="match status" value="1"/>
</dbReference>
<evidence type="ECO:0000256" key="6">
    <source>
        <dbReference type="ARBA" id="ARBA00034075"/>
    </source>
</evidence>
<comment type="similarity">
    <text evidence="7">Belongs to the tannase family.</text>
</comment>